<dbReference type="InterPro" id="IPR018108">
    <property type="entry name" value="MCP_transmembrane"/>
</dbReference>
<feature type="repeat" description="Solcar" evidence="8">
    <location>
        <begin position="48"/>
        <end position="138"/>
    </location>
</feature>
<feature type="transmembrane region" description="Helical" evidence="10">
    <location>
        <begin position="53"/>
        <end position="71"/>
    </location>
</feature>
<evidence type="ECO:0000256" key="9">
    <source>
        <dbReference type="RuleBase" id="RU000488"/>
    </source>
</evidence>
<evidence type="ECO:0000256" key="4">
    <source>
        <dbReference type="ARBA" id="ARBA00022692"/>
    </source>
</evidence>
<feature type="transmembrane region" description="Helical" evidence="10">
    <location>
        <begin position="12"/>
        <end position="33"/>
    </location>
</feature>
<comment type="subcellular location">
    <subcellularLocation>
        <location evidence="1">Mitochondrion membrane</location>
        <topology evidence="1">Multi-pass membrane protein</topology>
    </subcellularLocation>
</comment>
<evidence type="ECO:0000256" key="3">
    <source>
        <dbReference type="ARBA" id="ARBA00022448"/>
    </source>
</evidence>
<keyword evidence="12" id="KW-1185">Reference proteome</keyword>
<dbReference type="GO" id="GO:0015093">
    <property type="term" value="F:ferrous iron transmembrane transporter activity"/>
    <property type="evidence" value="ECO:0007669"/>
    <property type="project" value="TreeGrafter"/>
</dbReference>
<dbReference type="PANTHER" id="PTHR45758">
    <property type="entry name" value="MITOFERRIN-1-RELATED"/>
    <property type="match status" value="1"/>
</dbReference>
<keyword evidence="5 10" id="KW-1133">Transmembrane helix</keyword>
<dbReference type="InterPro" id="IPR023395">
    <property type="entry name" value="MCP_dom_sf"/>
</dbReference>
<comment type="similarity">
    <text evidence="2 9">Belongs to the mitochondrial carrier (TC 2.A.29) family.</text>
</comment>
<dbReference type="SUPFAM" id="SSF103506">
    <property type="entry name" value="Mitochondrial carrier"/>
    <property type="match status" value="1"/>
</dbReference>
<evidence type="ECO:0000256" key="1">
    <source>
        <dbReference type="ARBA" id="ARBA00004225"/>
    </source>
</evidence>
<evidence type="ECO:0000256" key="7">
    <source>
        <dbReference type="ARBA" id="ARBA00023136"/>
    </source>
</evidence>
<reference evidence="11 12" key="1">
    <citation type="submission" date="2014-04" db="EMBL/GenBank/DDBJ databases">
        <title>Comparative Genomics of Cryptosporidium Species.</title>
        <authorList>
            <person name="Silva J.C."/>
            <person name="Su Q."/>
            <person name="Chalmers R."/>
            <person name="Chibucos M.C."/>
            <person name="Elwin K."/>
            <person name="Godinez A."/>
            <person name="Guo F."/>
            <person name="Huynh K."/>
            <person name="Orvis J."/>
            <person name="Ott S."/>
            <person name="Sadzewicz L."/>
            <person name="Sengamalay N."/>
            <person name="Shetty A."/>
            <person name="Sun M."/>
            <person name="Tallon L."/>
            <person name="Xiao L."/>
            <person name="Zhang H."/>
            <person name="Fraser C.M."/>
            <person name="Zhu G."/>
            <person name="Kissinger J."/>
            <person name="Widmer G."/>
        </authorList>
    </citation>
    <scope>NUCLEOTIDE SEQUENCE [LARGE SCALE GENOMIC DNA]</scope>
    <source>
        <strain evidence="11 12">UKMEL1</strain>
    </source>
</reference>
<organism evidence="11 12">
    <name type="scientific">Cryptosporidium meleagridis</name>
    <dbReference type="NCBI Taxonomy" id="93969"/>
    <lineage>
        <taxon>Eukaryota</taxon>
        <taxon>Sar</taxon>
        <taxon>Alveolata</taxon>
        <taxon>Apicomplexa</taxon>
        <taxon>Conoidasida</taxon>
        <taxon>Coccidia</taxon>
        <taxon>Eucoccidiorida</taxon>
        <taxon>Eimeriorina</taxon>
        <taxon>Cryptosporidiidae</taxon>
        <taxon>Cryptosporidium</taxon>
    </lineage>
</organism>
<feature type="repeat" description="Solcar" evidence="8">
    <location>
        <begin position="149"/>
        <end position="235"/>
    </location>
</feature>
<feature type="transmembrane region" description="Helical" evidence="10">
    <location>
        <begin position="114"/>
        <end position="131"/>
    </location>
</feature>
<evidence type="ECO:0000313" key="11">
    <source>
        <dbReference type="EMBL" id="POM83654.1"/>
    </source>
</evidence>
<dbReference type="AlphaFoldDB" id="A0A2P4Z0N9"/>
<evidence type="ECO:0000256" key="8">
    <source>
        <dbReference type="PROSITE-ProRule" id="PRU00282"/>
    </source>
</evidence>
<evidence type="ECO:0000256" key="10">
    <source>
        <dbReference type="SAM" id="Phobius"/>
    </source>
</evidence>
<dbReference type="GO" id="GO:0031966">
    <property type="term" value="C:mitochondrial membrane"/>
    <property type="evidence" value="ECO:0007669"/>
    <property type="project" value="UniProtKB-SubCell"/>
</dbReference>
<gene>
    <name evidence="11" type="ORF">CmeUKMEL1_08475</name>
</gene>
<keyword evidence="6" id="KW-0496">Mitochondrion</keyword>
<protein>
    <submittedName>
        <fullName evidence="11">Mitochondrial carrier protein family protein</fullName>
    </submittedName>
</protein>
<accession>A0A2P4Z0N9</accession>
<dbReference type="Gene3D" id="1.50.40.10">
    <property type="entry name" value="Mitochondrial carrier domain"/>
    <property type="match status" value="1"/>
</dbReference>
<keyword evidence="3 9" id="KW-0813">Transport</keyword>
<evidence type="ECO:0000256" key="6">
    <source>
        <dbReference type="ARBA" id="ARBA00023128"/>
    </source>
</evidence>
<dbReference type="GO" id="GO:0048250">
    <property type="term" value="P:iron import into the mitochondrion"/>
    <property type="evidence" value="ECO:0007669"/>
    <property type="project" value="TreeGrafter"/>
</dbReference>
<dbReference type="OrthoDB" id="250329at2759"/>
<keyword evidence="7 8" id="KW-0472">Membrane</keyword>
<dbReference type="VEuPathDB" id="CryptoDB:CmeUKMEL1_08475"/>
<keyword evidence="4 8" id="KW-0812">Transmembrane</keyword>
<evidence type="ECO:0000256" key="5">
    <source>
        <dbReference type="ARBA" id="ARBA00022989"/>
    </source>
</evidence>
<dbReference type="PROSITE" id="PS50920">
    <property type="entry name" value="SOLCAR"/>
    <property type="match status" value="2"/>
</dbReference>
<dbReference type="PANTHER" id="PTHR45758:SF19">
    <property type="entry name" value="CARRIER PROTEIN, PUTATIVE-RELATED"/>
    <property type="match status" value="1"/>
</dbReference>
<sequence length="265" mass="31004">MFNCKREFLGKNLYSGIQISLLGGVPGTVLYFSCYEYFKRLKFKFIKNRDLTNFISGFLAEFVSCIIWVPVDICRERSQLDYYLKSVNGKRLFSFSDSFGRFNLRKIRYFYKEYMPTVVSFGLFSSIYFVILERFKIRQFIQDLSENKQLLLSSIVARALASGITSPIGLINVILQISQPRGYKIYSYNNFFGATHEIMNQDGILGAFRGSFYRMLFHSQMTATSVLIIENWKKLRQFKFRSGAKCVKLNCKFDNSNKMKKKQQI</sequence>
<dbReference type="EMBL" id="JIBK01000017">
    <property type="protein sequence ID" value="POM83654.1"/>
    <property type="molecule type" value="Genomic_DNA"/>
</dbReference>
<dbReference type="Pfam" id="PF00153">
    <property type="entry name" value="Mito_carr"/>
    <property type="match status" value="1"/>
</dbReference>
<proteinExistence type="inferred from homology"/>
<comment type="caution">
    <text evidence="11">The sequence shown here is derived from an EMBL/GenBank/DDBJ whole genome shotgun (WGS) entry which is preliminary data.</text>
</comment>
<evidence type="ECO:0000313" key="12">
    <source>
        <dbReference type="Proteomes" id="UP000236928"/>
    </source>
</evidence>
<name>A0A2P4Z0N9_9CRYT</name>
<evidence type="ECO:0000256" key="2">
    <source>
        <dbReference type="ARBA" id="ARBA00006375"/>
    </source>
</evidence>
<dbReference type="Proteomes" id="UP000236928">
    <property type="component" value="Unassembled WGS sequence"/>
</dbReference>